<protein>
    <submittedName>
        <fullName evidence="2">Uncharacterized protein</fullName>
    </submittedName>
</protein>
<evidence type="ECO:0000313" key="4">
    <source>
        <dbReference type="Proteomes" id="UP000429552"/>
    </source>
</evidence>
<dbReference type="RefSeq" id="WP_159483833.1">
    <property type="nucleotide sequence ID" value="NZ_BLIP01000001.1"/>
</dbReference>
<name>A0A640T814_STRNI</name>
<dbReference type="GO" id="GO:0015066">
    <property type="term" value="F:alpha-amylase inhibitor activity"/>
    <property type="evidence" value="ECO:0007669"/>
    <property type="project" value="InterPro"/>
</dbReference>
<dbReference type="Proteomes" id="UP000429552">
    <property type="component" value="Unassembled WGS sequence"/>
</dbReference>
<dbReference type="InterPro" id="IPR036379">
    <property type="entry name" value="A-amylase_inhib_sf"/>
</dbReference>
<evidence type="ECO:0000313" key="2">
    <source>
        <dbReference type="EMBL" id="GFE19877.1"/>
    </source>
</evidence>
<organism evidence="2 4">
    <name type="scientific">Streptomyces nigrescens</name>
    <dbReference type="NCBI Taxonomy" id="1920"/>
    <lineage>
        <taxon>Bacteria</taxon>
        <taxon>Bacillati</taxon>
        <taxon>Actinomycetota</taxon>
        <taxon>Actinomycetes</taxon>
        <taxon>Kitasatosporales</taxon>
        <taxon>Streptomycetaceae</taxon>
        <taxon>Streptomyces</taxon>
    </lineage>
</organism>
<feature type="signal peptide" evidence="1">
    <location>
        <begin position="1"/>
        <end position="31"/>
    </location>
</feature>
<evidence type="ECO:0000256" key="1">
    <source>
        <dbReference type="SAM" id="SignalP"/>
    </source>
</evidence>
<keyword evidence="5" id="KW-1185">Reference proteome</keyword>
<keyword evidence="1" id="KW-0732">Signal</keyword>
<reference evidence="2 4" key="1">
    <citation type="submission" date="2019-12" db="EMBL/GenBank/DDBJ databases">
        <title>Whole genome shotgun sequence of Streptomyces libani subsp. libani NBRC 13452.</title>
        <authorList>
            <person name="Ichikawa N."/>
            <person name="Kimura A."/>
            <person name="Kitahashi Y."/>
            <person name="Komaki H."/>
            <person name="Tamura T."/>
        </authorList>
    </citation>
    <scope>NUCLEOTIDE SEQUENCE [LARGE SCALE GENOMIC DNA]</scope>
    <source>
        <strain evidence="2 4">NBRC 13452</strain>
    </source>
</reference>
<dbReference type="AlphaFoldDB" id="A0A640T814"/>
<reference evidence="3 5" key="2">
    <citation type="submission" date="2022-12" db="EMBL/GenBank/DDBJ databases">
        <authorList>
            <person name="Ruckert C."/>
            <person name="Busche T."/>
            <person name="Kalinowski J."/>
            <person name="Wittmann C."/>
        </authorList>
    </citation>
    <scope>NUCLEOTIDE SEQUENCE [LARGE SCALE GENOMIC DNA]</scope>
    <source>
        <strain evidence="3 5">DSM 40555</strain>
    </source>
</reference>
<evidence type="ECO:0000313" key="3">
    <source>
        <dbReference type="EMBL" id="WAT94741.1"/>
    </source>
</evidence>
<sequence length="106" mass="10746">MSTFRTRVISGAVAGLALTATTVGLASPAAAAGTAPPCVIGMVDGASGPAAKMAYVSNKCDFNVAVDMVVSNGTDSGCVTISPGRQYKFRTWGSNQQVFAINNCQP</sequence>
<dbReference type="Gene3D" id="2.60.40.20">
    <property type="entry name" value="Alpha-amylase inhibitor"/>
    <property type="match status" value="1"/>
</dbReference>
<feature type="chain" id="PRO_5024936487" evidence="1">
    <location>
        <begin position="32"/>
        <end position="106"/>
    </location>
</feature>
<accession>A0A640T814</accession>
<evidence type="ECO:0000313" key="5">
    <source>
        <dbReference type="Proteomes" id="UP001210609"/>
    </source>
</evidence>
<gene>
    <name evidence="2" type="ORF">Sliba_03300</name>
    <name evidence="3" type="ORF">STRLI_000407</name>
</gene>
<dbReference type="SUPFAM" id="SSF49498">
    <property type="entry name" value="alpha-Amylase inhibitor tendamistat"/>
    <property type="match status" value="1"/>
</dbReference>
<dbReference type="EMBL" id="CP114202">
    <property type="protein sequence ID" value="WAT94741.1"/>
    <property type="molecule type" value="Genomic_DNA"/>
</dbReference>
<dbReference type="Proteomes" id="UP001210609">
    <property type="component" value="Chromosome"/>
</dbReference>
<dbReference type="EMBL" id="BLIP01000001">
    <property type="protein sequence ID" value="GFE19877.1"/>
    <property type="molecule type" value="Genomic_DNA"/>
</dbReference>
<proteinExistence type="predicted"/>